<evidence type="ECO:0000313" key="3">
    <source>
        <dbReference type="Proteomes" id="UP000076586"/>
    </source>
</evidence>
<evidence type="ECO:0000313" key="2">
    <source>
        <dbReference type="EMBL" id="GAT63804.1"/>
    </source>
</evidence>
<dbReference type="STRING" id="681398.PJIAN_4346"/>
<feature type="transmembrane region" description="Helical" evidence="1">
    <location>
        <begin position="75"/>
        <end position="94"/>
    </location>
</feature>
<comment type="caution">
    <text evidence="2">The sequence shown here is derived from an EMBL/GenBank/DDBJ whole genome shotgun (WGS) entry which is preliminary data.</text>
</comment>
<protein>
    <submittedName>
        <fullName evidence="2">Uncharacterized protein</fullName>
    </submittedName>
</protein>
<gene>
    <name evidence="2" type="ORF">PJIAN_4346</name>
</gene>
<reference evidence="3" key="1">
    <citation type="submission" date="2016-04" db="EMBL/GenBank/DDBJ databases">
        <title>Draft genome sequence of Paludibacter jiangxiensis strain NM7.</title>
        <authorList>
            <person name="Qiu Y."/>
            <person name="Matsuura N."/>
            <person name="Ohashi A."/>
            <person name="Tourlousse M.D."/>
            <person name="Sekiguchi Y."/>
        </authorList>
    </citation>
    <scope>NUCLEOTIDE SEQUENCE [LARGE SCALE GENOMIC DNA]</scope>
    <source>
        <strain evidence="3">NM7</strain>
    </source>
</reference>
<organism evidence="2 3">
    <name type="scientific">Paludibacter jiangxiensis</name>
    <dbReference type="NCBI Taxonomy" id="681398"/>
    <lineage>
        <taxon>Bacteria</taxon>
        <taxon>Pseudomonadati</taxon>
        <taxon>Bacteroidota</taxon>
        <taxon>Bacteroidia</taxon>
        <taxon>Bacteroidales</taxon>
        <taxon>Paludibacteraceae</taxon>
        <taxon>Paludibacter</taxon>
    </lineage>
</organism>
<accession>A0A161L902</accession>
<keyword evidence="1" id="KW-1133">Transmembrane helix</keyword>
<evidence type="ECO:0000256" key="1">
    <source>
        <dbReference type="SAM" id="Phobius"/>
    </source>
</evidence>
<sequence length="97" mass="10786">MITMFLCLVLILMPVTGLWFLYPKFTKNTQLPFMLKLAIGVIFFSIGLVVTYAAMLLQITSLSSQGISNMGGVKMLIPVGIFTNLVGITYIVFFKKN</sequence>
<dbReference type="EMBL" id="BDCR01000004">
    <property type="protein sequence ID" value="GAT63804.1"/>
    <property type="molecule type" value="Genomic_DNA"/>
</dbReference>
<dbReference type="Proteomes" id="UP000076586">
    <property type="component" value="Unassembled WGS sequence"/>
</dbReference>
<dbReference type="AlphaFoldDB" id="A0A161L902"/>
<proteinExistence type="predicted"/>
<reference evidence="3" key="2">
    <citation type="journal article" date="2017" name="Genome Announc.">
        <title>Draft genome sequence of Paludibacter jiangxiensis NM7(T), a propionate-producing fermentative bacterium.</title>
        <authorList>
            <person name="Qiu Y.-L."/>
            <person name="Tourlousse D.M."/>
            <person name="Matsuura N."/>
            <person name="Ohashi A."/>
            <person name="Sekiguchi Y."/>
        </authorList>
    </citation>
    <scope>NUCLEOTIDE SEQUENCE [LARGE SCALE GENOMIC DNA]</scope>
    <source>
        <strain evidence="3">NM7</strain>
    </source>
</reference>
<keyword evidence="3" id="KW-1185">Reference proteome</keyword>
<keyword evidence="1" id="KW-0812">Transmembrane</keyword>
<keyword evidence="1" id="KW-0472">Membrane</keyword>
<feature type="transmembrane region" description="Helical" evidence="1">
    <location>
        <begin position="33"/>
        <end position="54"/>
    </location>
</feature>
<name>A0A161L902_9BACT</name>